<feature type="binding site" evidence="8">
    <location>
        <position position="61"/>
    </location>
    <ligand>
        <name>beta-alanine</name>
        <dbReference type="ChEBI" id="CHEBI:57966"/>
    </ligand>
</feature>
<evidence type="ECO:0000313" key="9">
    <source>
        <dbReference type="EMBL" id="TLE02094.1"/>
    </source>
</evidence>
<evidence type="ECO:0000256" key="2">
    <source>
        <dbReference type="ARBA" id="ARBA00009256"/>
    </source>
</evidence>
<keyword evidence="3 8" id="KW-0436">Ligase</keyword>
<comment type="subunit">
    <text evidence="8">Homodimer.</text>
</comment>
<feature type="binding site" evidence="8">
    <location>
        <begin position="30"/>
        <end position="37"/>
    </location>
    <ligand>
        <name>ATP</name>
        <dbReference type="ChEBI" id="CHEBI:30616"/>
    </ligand>
</feature>
<keyword evidence="4 8" id="KW-0566">Pantothenate biosynthesis</keyword>
<protein>
    <recommendedName>
        <fullName evidence="8">Pantothenate synthetase</fullName>
        <shortName evidence="8">PS</shortName>
        <ecNumber evidence="8">6.3.2.1</ecNumber>
    </recommendedName>
    <alternativeName>
        <fullName evidence="8">Pantoate--beta-alanine ligase</fullName>
    </alternativeName>
    <alternativeName>
        <fullName evidence="8">Pantoate-activating enzyme</fullName>
    </alternativeName>
</protein>
<dbReference type="SUPFAM" id="SSF52374">
    <property type="entry name" value="Nucleotidylyl transferase"/>
    <property type="match status" value="1"/>
</dbReference>
<feature type="binding site" evidence="8">
    <location>
        <begin position="147"/>
        <end position="150"/>
    </location>
    <ligand>
        <name>ATP</name>
        <dbReference type="ChEBI" id="CHEBI:30616"/>
    </ligand>
</feature>
<evidence type="ECO:0000256" key="8">
    <source>
        <dbReference type="HAMAP-Rule" id="MF_00158"/>
    </source>
</evidence>
<evidence type="ECO:0000256" key="4">
    <source>
        <dbReference type="ARBA" id="ARBA00022655"/>
    </source>
</evidence>
<comment type="function">
    <text evidence="8">Catalyzes the condensation of pantoate with beta-alanine in an ATP-dependent reaction via a pantoyl-adenylate intermediate.</text>
</comment>
<comment type="miscellaneous">
    <text evidence="8">The reaction proceeds by a bi uni uni bi ping pong mechanism.</text>
</comment>
<reference evidence="9 10" key="1">
    <citation type="journal article" date="2014" name="Genome Announc.">
        <title>Draft genome sequences of eight enterohepatic helicobacter species isolated from both laboratory and wild rodents.</title>
        <authorList>
            <person name="Sheh A."/>
            <person name="Shen Z."/>
            <person name="Fox J.G."/>
        </authorList>
    </citation>
    <scope>NUCLEOTIDE SEQUENCE [LARGE SCALE GENOMIC DNA]</scope>
    <source>
        <strain evidence="9 10">MIT 01-6451</strain>
    </source>
</reference>
<dbReference type="Gene3D" id="3.30.1300.10">
    <property type="entry name" value="Pantoate-beta-alanine ligase, C-terminal domain"/>
    <property type="match status" value="1"/>
</dbReference>
<dbReference type="NCBIfam" id="TIGR00125">
    <property type="entry name" value="cyt_tran_rel"/>
    <property type="match status" value="1"/>
</dbReference>
<dbReference type="Gene3D" id="3.40.50.620">
    <property type="entry name" value="HUPs"/>
    <property type="match status" value="1"/>
</dbReference>
<comment type="caution">
    <text evidence="9">The sequence shown here is derived from an EMBL/GenBank/DDBJ whole genome shotgun (WGS) entry which is preliminary data.</text>
</comment>
<comment type="catalytic activity">
    <reaction evidence="7 8">
        <text>(R)-pantoate + beta-alanine + ATP = (R)-pantothenate + AMP + diphosphate + H(+)</text>
        <dbReference type="Rhea" id="RHEA:10912"/>
        <dbReference type="ChEBI" id="CHEBI:15378"/>
        <dbReference type="ChEBI" id="CHEBI:15980"/>
        <dbReference type="ChEBI" id="CHEBI:29032"/>
        <dbReference type="ChEBI" id="CHEBI:30616"/>
        <dbReference type="ChEBI" id="CHEBI:33019"/>
        <dbReference type="ChEBI" id="CHEBI:57966"/>
        <dbReference type="ChEBI" id="CHEBI:456215"/>
        <dbReference type="EC" id="6.3.2.1"/>
    </reaction>
</comment>
<feature type="binding site" evidence="8">
    <location>
        <position position="153"/>
    </location>
    <ligand>
        <name>(R)-pantoate</name>
        <dbReference type="ChEBI" id="CHEBI:15980"/>
    </ligand>
</feature>
<dbReference type="PANTHER" id="PTHR21299">
    <property type="entry name" value="CYTIDYLATE KINASE/PANTOATE-BETA-ALANINE LIGASE"/>
    <property type="match status" value="1"/>
</dbReference>
<gene>
    <name evidence="8" type="primary">panC</name>
    <name evidence="9" type="ORF">LS65_004565</name>
</gene>
<dbReference type="STRING" id="425400.LS65_06585"/>
<dbReference type="PANTHER" id="PTHR21299:SF1">
    <property type="entry name" value="PANTOATE--BETA-ALANINE LIGASE"/>
    <property type="match status" value="1"/>
</dbReference>
<dbReference type="Proteomes" id="UP000029707">
    <property type="component" value="Unassembled WGS sequence"/>
</dbReference>
<feature type="binding site" evidence="8">
    <location>
        <begin position="184"/>
        <end position="187"/>
    </location>
    <ligand>
        <name>ATP</name>
        <dbReference type="ChEBI" id="CHEBI:30616"/>
    </ligand>
</feature>
<dbReference type="EMBL" id="JRMQ02000004">
    <property type="protein sequence ID" value="TLE02094.1"/>
    <property type="molecule type" value="Genomic_DNA"/>
</dbReference>
<accession>A0A4U8TNY6</accession>
<dbReference type="OrthoDB" id="9773087at2"/>
<evidence type="ECO:0000256" key="5">
    <source>
        <dbReference type="ARBA" id="ARBA00022741"/>
    </source>
</evidence>
<comment type="pathway">
    <text evidence="1 8">Cofactor biosynthesis; (R)-pantothenate biosynthesis; (R)-pantothenate from (R)-pantoate and beta-alanine: step 1/1.</text>
</comment>
<comment type="similarity">
    <text evidence="2 8">Belongs to the pantothenate synthetase family.</text>
</comment>
<dbReference type="InterPro" id="IPR004821">
    <property type="entry name" value="Cyt_trans-like"/>
</dbReference>
<dbReference type="CDD" id="cd00560">
    <property type="entry name" value="PanC"/>
    <property type="match status" value="1"/>
</dbReference>
<dbReference type="GO" id="GO:0005524">
    <property type="term" value="F:ATP binding"/>
    <property type="evidence" value="ECO:0007669"/>
    <property type="project" value="UniProtKB-KW"/>
</dbReference>
<comment type="subcellular location">
    <subcellularLocation>
        <location evidence="8">Cytoplasm</location>
    </subcellularLocation>
</comment>
<dbReference type="GO" id="GO:0015940">
    <property type="term" value="P:pantothenate biosynthetic process"/>
    <property type="evidence" value="ECO:0007669"/>
    <property type="project" value="UniProtKB-UniRule"/>
</dbReference>
<dbReference type="AlphaFoldDB" id="A0A4U8TNY6"/>
<dbReference type="InterPro" id="IPR003721">
    <property type="entry name" value="Pantoate_ligase"/>
</dbReference>
<evidence type="ECO:0000313" key="10">
    <source>
        <dbReference type="Proteomes" id="UP000029707"/>
    </source>
</evidence>
<name>A0A4U8TNY6_9HELI</name>
<dbReference type="RefSeq" id="WP_034362529.1">
    <property type="nucleotide sequence ID" value="NZ_CAJUDB010000010.1"/>
</dbReference>
<organism evidence="9 10">
    <name type="scientific">Helicobacter japonicus</name>
    <dbReference type="NCBI Taxonomy" id="425400"/>
    <lineage>
        <taxon>Bacteria</taxon>
        <taxon>Pseudomonadati</taxon>
        <taxon>Campylobacterota</taxon>
        <taxon>Epsilonproteobacteria</taxon>
        <taxon>Campylobacterales</taxon>
        <taxon>Helicobacteraceae</taxon>
        <taxon>Helicobacter</taxon>
    </lineage>
</organism>
<dbReference type="Pfam" id="PF02569">
    <property type="entry name" value="Pantoate_ligase"/>
    <property type="match status" value="1"/>
</dbReference>
<sequence>MNLIQNVSQMRDYRSSLAQNNQSIGFVATMGALHQGHLSLIQTSLAQNDYTIVSIFVNPTQFSENEDFGAYPRTLEQDLALCEKVGVNAVFAPNTQDMYSTDEISFNPPCKMGYILEGFDRPTHFAGVLQVVLKLFHLIMPHRAYFGQKDAQQVLIVQKMVKDLFLPIEIVPCPIQRDNDGLALSSRNIYLSAADRERALCIPHTIMCIKDEIQKGQTEIAHLRALALEGLESMDRIFYADFYNHSLENLTQIVSGDSIFLVAVKIGQTRLLDNLWI</sequence>
<dbReference type="UniPathway" id="UPA00028">
    <property type="reaction ID" value="UER00005"/>
</dbReference>
<keyword evidence="8" id="KW-0963">Cytoplasm</keyword>
<dbReference type="InterPro" id="IPR014729">
    <property type="entry name" value="Rossmann-like_a/b/a_fold"/>
</dbReference>
<keyword evidence="6 8" id="KW-0067">ATP-binding</keyword>
<evidence type="ECO:0000256" key="6">
    <source>
        <dbReference type="ARBA" id="ARBA00022840"/>
    </source>
</evidence>
<dbReference type="NCBIfam" id="TIGR00018">
    <property type="entry name" value="panC"/>
    <property type="match status" value="1"/>
</dbReference>
<dbReference type="InterPro" id="IPR042176">
    <property type="entry name" value="Pantoate_ligase_C"/>
</dbReference>
<feature type="active site" description="Proton donor" evidence="8">
    <location>
        <position position="37"/>
    </location>
</feature>
<dbReference type="EC" id="6.3.2.1" evidence="8"/>
<proteinExistence type="inferred from homology"/>
<keyword evidence="5 8" id="KW-0547">Nucleotide-binding</keyword>
<evidence type="ECO:0000256" key="1">
    <source>
        <dbReference type="ARBA" id="ARBA00004990"/>
    </source>
</evidence>
<dbReference type="GO" id="GO:0004592">
    <property type="term" value="F:pantoate-beta-alanine ligase activity"/>
    <property type="evidence" value="ECO:0007669"/>
    <property type="project" value="UniProtKB-UniRule"/>
</dbReference>
<keyword evidence="10" id="KW-1185">Reference proteome</keyword>
<evidence type="ECO:0000256" key="3">
    <source>
        <dbReference type="ARBA" id="ARBA00022598"/>
    </source>
</evidence>
<feature type="binding site" evidence="8">
    <location>
        <position position="61"/>
    </location>
    <ligand>
        <name>(R)-pantoate</name>
        <dbReference type="ChEBI" id="CHEBI:15980"/>
    </ligand>
</feature>
<dbReference type="GO" id="GO:0005829">
    <property type="term" value="C:cytosol"/>
    <property type="evidence" value="ECO:0007669"/>
    <property type="project" value="TreeGrafter"/>
</dbReference>
<dbReference type="HAMAP" id="MF_00158">
    <property type="entry name" value="PanC"/>
    <property type="match status" value="1"/>
</dbReference>
<comment type="caution">
    <text evidence="8">Lacks conserved residue(s) required for the propagation of feature annotation.</text>
</comment>
<evidence type="ECO:0000256" key="7">
    <source>
        <dbReference type="ARBA" id="ARBA00048258"/>
    </source>
</evidence>